<evidence type="ECO:0000256" key="2">
    <source>
        <dbReference type="ARBA" id="ARBA00022448"/>
    </source>
</evidence>
<keyword evidence="4 7" id="KW-0812">Transmembrane</keyword>
<comment type="similarity">
    <text evidence="7">Belongs to the binding-protein-dependent transport system permease family.</text>
</comment>
<evidence type="ECO:0000313" key="10">
    <source>
        <dbReference type="Proteomes" id="UP000280008"/>
    </source>
</evidence>
<dbReference type="PANTHER" id="PTHR30193">
    <property type="entry name" value="ABC TRANSPORTER PERMEASE PROTEIN"/>
    <property type="match status" value="1"/>
</dbReference>
<dbReference type="OrthoDB" id="4319190at2"/>
<keyword evidence="6 7" id="KW-0472">Membrane</keyword>
<dbReference type="GO" id="GO:0055085">
    <property type="term" value="P:transmembrane transport"/>
    <property type="evidence" value="ECO:0007669"/>
    <property type="project" value="InterPro"/>
</dbReference>
<dbReference type="InterPro" id="IPR051393">
    <property type="entry name" value="ABC_transporter_permease"/>
</dbReference>
<dbReference type="EMBL" id="RBKS01000001">
    <property type="protein sequence ID" value="RKR74827.1"/>
    <property type="molecule type" value="Genomic_DNA"/>
</dbReference>
<dbReference type="AlphaFoldDB" id="A0A495IFP8"/>
<protein>
    <submittedName>
        <fullName evidence="9">Carbohydrate ABC transporter membrane protein 1 (CUT1 family)</fullName>
    </submittedName>
</protein>
<evidence type="ECO:0000256" key="7">
    <source>
        <dbReference type="RuleBase" id="RU363032"/>
    </source>
</evidence>
<dbReference type="Proteomes" id="UP000280008">
    <property type="component" value="Unassembled WGS sequence"/>
</dbReference>
<sequence>MTVHPLRLRGARDARQPLRVRANTTLAASGFILPNLVMLGLFTLFPLVYAFVISFQNLDSLGWITWAGFGNYVTMVTDPVFWQSMANTGVFTLCTVPVGMALGLAIAVLLNGVLPGRTLFRSIIFLPLVVSGVATGVLGAWMFDQNNGFIDKMLQAIGLPAVDWQSNGAWALTSIILVTLWQRVGFDMLIYLAGLQGVDAGVQEAARVDGASGWQSFRYITLPLLGPSTFFLLIMNLIYSFQVFDTVWAMTRGGPGYSTTTIVSYAYRLAFDESGPSLLGYGAAVGVAIYLITLAITAVQWRLNIRREHAEQGV</sequence>
<feature type="transmembrane region" description="Helical" evidence="7">
    <location>
        <begin position="278"/>
        <end position="299"/>
    </location>
</feature>
<accession>A0A495IFP8</accession>
<feature type="transmembrane region" description="Helical" evidence="7">
    <location>
        <begin position="122"/>
        <end position="143"/>
    </location>
</feature>
<gene>
    <name evidence="9" type="ORF">C8E83_1958</name>
</gene>
<dbReference type="PANTHER" id="PTHR30193:SF37">
    <property type="entry name" value="INNER MEMBRANE ABC TRANSPORTER PERMEASE PROTEIN YCJO"/>
    <property type="match status" value="1"/>
</dbReference>
<evidence type="ECO:0000256" key="4">
    <source>
        <dbReference type="ARBA" id="ARBA00022692"/>
    </source>
</evidence>
<evidence type="ECO:0000256" key="6">
    <source>
        <dbReference type="ARBA" id="ARBA00023136"/>
    </source>
</evidence>
<reference evidence="9 10" key="1">
    <citation type="submission" date="2018-10" db="EMBL/GenBank/DDBJ databases">
        <title>Sequencing the genomes of 1000 actinobacteria strains.</title>
        <authorList>
            <person name="Klenk H.-P."/>
        </authorList>
    </citation>
    <scope>NUCLEOTIDE SEQUENCE [LARGE SCALE GENOMIC DNA]</scope>
    <source>
        <strain evidence="9 10">DSM 17894</strain>
    </source>
</reference>
<name>A0A495IFP8_9MICO</name>
<evidence type="ECO:0000256" key="5">
    <source>
        <dbReference type="ARBA" id="ARBA00022989"/>
    </source>
</evidence>
<dbReference type="SUPFAM" id="SSF161098">
    <property type="entry name" value="MetI-like"/>
    <property type="match status" value="1"/>
</dbReference>
<feature type="transmembrane region" description="Helical" evidence="7">
    <location>
        <begin position="25"/>
        <end position="51"/>
    </location>
</feature>
<evidence type="ECO:0000313" key="9">
    <source>
        <dbReference type="EMBL" id="RKR74827.1"/>
    </source>
</evidence>
<feature type="transmembrane region" description="Helical" evidence="7">
    <location>
        <begin position="89"/>
        <end position="110"/>
    </location>
</feature>
<proteinExistence type="inferred from homology"/>
<dbReference type="Pfam" id="PF00528">
    <property type="entry name" value="BPD_transp_1"/>
    <property type="match status" value="1"/>
</dbReference>
<feature type="transmembrane region" description="Helical" evidence="7">
    <location>
        <begin position="219"/>
        <end position="241"/>
    </location>
</feature>
<comment type="caution">
    <text evidence="9">The sequence shown here is derived from an EMBL/GenBank/DDBJ whole genome shotgun (WGS) entry which is preliminary data.</text>
</comment>
<evidence type="ECO:0000256" key="1">
    <source>
        <dbReference type="ARBA" id="ARBA00004651"/>
    </source>
</evidence>
<dbReference type="InterPro" id="IPR035906">
    <property type="entry name" value="MetI-like_sf"/>
</dbReference>
<dbReference type="PROSITE" id="PS50928">
    <property type="entry name" value="ABC_TM1"/>
    <property type="match status" value="1"/>
</dbReference>
<dbReference type="GO" id="GO:0005886">
    <property type="term" value="C:plasma membrane"/>
    <property type="evidence" value="ECO:0007669"/>
    <property type="project" value="UniProtKB-SubCell"/>
</dbReference>
<dbReference type="Gene3D" id="1.10.3720.10">
    <property type="entry name" value="MetI-like"/>
    <property type="match status" value="1"/>
</dbReference>
<evidence type="ECO:0000256" key="3">
    <source>
        <dbReference type="ARBA" id="ARBA00022475"/>
    </source>
</evidence>
<keyword evidence="3" id="KW-1003">Cell membrane</keyword>
<keyword evidence="2 7" id="KW-0813">Transport</keyword>
<dbReference type="CDD" id="cd06261">
    <property type="entry name" value="TM_PBP2"/>
    <property type="match status" value="1"/>
</dbReference>
<evidence type="ECO:0000259" key="8">
    <source>
        <dbReference type="PROSITE" id="PS50928"/>
    </source>
</evidence>
<keyword evidence="10" id="KW-1185">Reference proteome</keyword>
<feature type="domain" description="ABC transmembrane type-1" evidence="8">
    <location>
        <begin position="85"/>
        <end position="300"/>
    </location>
</feature>
<dbReference type="RefSeq" id="WP_121369694.1">
    <property type="nucleotide sequence ID" value="NZ_RBKS01000001.1"/>
</dbReference>
<feature type="transmembrane region" description="Helical" evidence="7">
    <location>
        <begin position="63"/>
        <end position="82"/>
    </location>
</feature>
<keyword evidence="5 7" id="KW-1133">Transmembrane helix</keyword>
<comment type="subcellular location">
    <subcellularLocation>
        <location evidence="1 7">Cell membrane</location>
        <topology evidence="1 7">Multi-pass membrane protein</topology>
    </subcellularLocation>
</comment>
<dbReference type="InterPro" id="IPR000515">
    <property type="entry name" value="MetI-like"/>
</dbReference>
<organism evidence="9 10">
    <name type="scientific">Frondihabitans australicus</name>
    <dbReference type="NCBI Taxonomy" id="386892"/>
    <lineage>
        <taxon>Bacteria</taxon>
        <taxon>Bacillati</taxon>
        <taxon>Actinomycetota</taxon>
        <taxon>Actinomycetes</taxon>
        <taxon>Micrococcales</taxon>
        <taxon>Microbacteriaceae</taxon>
        <taxon>Frondihabitans</taxon>
    </lineage>
</organism>